<feature type="compositionally biased region" description="Acidic residues" evidence="1">
    <location>
        <begin position="126"/>
        <end position="141"/>
    </location>
</feature>
<comment type="caution">
    <text evidence="2">The sequence shown here is derived from an EMBL/GenBank/DDBJ whole genome shotgun (WGS) entry which is preliminary data.</text>
</comment>
<evidence type="ECO:0000313" key="2">
    <source>
        <dbReference type="EMBL" id="KAL1592563.1"/>
    </source>
</evidence>
<feature type="compositionally biased region" description="Polar residues" evidence="1">
    <location>
        <begin position="179"/>
        <end position="188"/>
    </location>
</feature>
<evidence type="ECO:0000256" key="1">
    <source>
        <dbReference type="SAM" id="MobiDB-lite"/>
    </source>
</evidence>
<feature type="compositionally biased region" description="Basic and acidic residues" evidence="1">
    <location>
        <begin position="148"/>
        <end position="175"/>
    </location>
</feature>
<dbReference type="EMBL" id="JAKIXB020000045">
    <property type="protein sequence ID" value="KAL1592563.1"/>
    <property type="molecule type" value="Genomic_DNA"/>
</dbReference>
<reference evidence="2 3" key="1">
    <citation type="submission" date="2024-02" db="EMBL/GenBank/DDBJ databases">
        <title>De novo assembly and annotation of 12 fungi associated with fruit tree decline syndrome in Ontario, Canada.</title>
        <authorList>
            <person name="Sulman M."/>
            <person name="Ellouze W."/>
            <person name="Ilyukhin E."/>
        </authorList>
    </citation>
    <scope>NUCLEOTIDE SEQUENCE [LARGE SCALE GENOMIC DNA]</scope>
    <source>
        <strain evidence="2 3">M97-236</strain>
    </source>
</reference>
<protein>
    <submittedName>
        <fullName evidence="2">Uncharacterized protein</fullName>
    </submittedName>
</protein>
<feature type="region of interest" description="Disordered" evidence="1">
    <location>
        <begin position="126"/>
        <end position="211"/>
    </location>
</feature>
<sequence>MPCSPTSTTHVASPEPSPLPNLDKLNIAYPTLPDIPPRDRPLFHKGAQIALENVLDHYLCNPDMTLLEVIRDLEDKVPVIGGRRDDWERRCKLDGGLWVCGVVRRVWEGLCEEYGLLEVENLVGEDDDDRDDEIERDENEDIQGTGLHLDEGNEDGRRAVTKEDMRDDAGLEAHPHLTMSDQSESMDVNSPKDEDIEIVDTDDVSDDEEEEHIRSRAEAQIVLCLVRLLKRWLDIQMEEASNPK</sequence>
<feature type="compositionally biased region" description="Acidic residues" evidence="1">
    <location>
        <begin position="194"/>
        <end position="210"/>
    </location>
</feature>
<dbReference type="Proteomes" id="UP001521222">
    <property type="component" value="Unassembled WGS sequence"/>
</dbReference>
<organism evidence="2 3">
    <name type="scientific">Nothophoma quercina</name>
    <dbReference type="NCBI Taxonomy" id="749835"/>
    <lineage>
        <taxon>Eukaryota</taxon>
        <taxon>Fungi</taxon>
        <taxon>Dikarya</taxon>
        <taxon>Ascomycota</taxon>
        <taxon>Pezizomycotina</taxon>
        <taxon>Dothideomycetes</taxon>
        <taxon>Pleosporomycetidae</taxon>
        <taxon>Pleosporales</taxon>
        <taxon>Pleosporineae</taxon>
        <taxon>Didymellaceae</taxon>
        <taxon>Nothophoma</taxon>
    </lineage>
</organism>
<proteinExistence type="predicted"/>
<keyword evidence="3" id="KW-1185">Reference proteome</keyword>
<name>A0ABR3QKS2_9PLEO</name>
<gene>
    <name evidence="2" type="ORF">SLS59_009655</name>
</gene>
<accession>A0ABR3QKS2</accession>
<evidence type="ECO:0000313" key="3">
    <source>
        <dbReference type="Proteomes" id="UP001521222"/>
    </source>
</evidence>